<evidence type="ECO:0000256" key="9">
    <source>
        <dbReference type="ARBA" id="ARBA00023306"/>
    </source>
</evidence>
<evidence type="ECO:0000313" key="13">
    <source>
        <dbReference type="Proteomes" id="UP001221302"/>
    </source>
</evidence>
<proteinExistence type="inferred from homology"/>
<evidence type="ECO:0000259" key="11">
    <source>
        <dbReference type="PROSITE" id="PS51706"/>
    </source>
</evidence>
<comment type="caution">
    <text evidence="12">The sequence shown here is derived from an EMBL/GenBank/DDBJ whole genome shotgun (WGS) entry which is preliminary data.</text>
</comment>
<dbReference type="CDD" id="cd01876">
    <property type="entry name" value="YihA_EngB"/>
    <property type="match status" value="1"/>
</dbReference>
<evidence type="ECO:0000256" key="3">
    <source>
        <dbReference type="ARBA" id="ARBA00022618"/>
    </source>
</evidence>
<dbReference type="PANTHER" id="PTHR11649">
    <property type="entry name" value="MSS1/TRME-RELATED GTP-BINDING PROTEIN"/>
    <property type="match status" value="1"/>
</dbReference>
<dbReference type="InterPro" id="IPR027417">
    <property type="entry name" value="P-loop_NTPase"/>
</dbReference>
<keyword evidence="3 10" id="KW-0132">Cell division</keyword>
<keyword evidence="4" id="KW-0479">Metal-binding</keyword>
<name>A0AAE3NYK7_9BACT</name>
<comment type="function">
    <text evidence="10">Necessary for normal cell division and for the maintenance of normal septation.</text>
</comment>
<dbReference type="InterPro" id="IPR006073">
    <property type="entry name" value="GTP-bd"/>
</dbReference>
<evidence type="ECO:0000256" key="4">
    <source>
        <dbReference type="ARBA" id="ARBA00022723"/>
    </source>
</evidence>
<dbReference type="GO" id="GO:0005525">
    <property type="term" value="F:GTP binding"/>
    <property type="evidence" value="ECO:0007669"/>
    <property type="project" value="UniProtKB-UniRule"/>
</dbReference>
<keyword evidence="8 10" id="KW-0717">Septation</keyword>
<dbReference type="GO" id="GO:0000917">
    <property type="term" value="P:division septum assembly"/>
    <property type="evidence" value="ECO:0007669"/>
    <property type="project" value="UniProtKB-KW"/>
</dbReference>
<dbReference type="Gene3D" id="3.40.50.300">
    <property type="entry name" value="P-loop containing nucleotide triphosphate hydrolases"/>
    <property type="match status" value="1"/>
</dbReference>
<dbReference type="HAMAP" id="MF_00321">
    <property type="entry name" value="GTPase_EngB"/>
    <property type="match status" value="1"/>
</dbReference>
<evidence type="ECO:0000256" key="10">
    <source>
        <dbReference type="HAMAP-Rule" id="MF_00321"/>
    </source>
</evidence>
<evidence type="ECO:0000313" key="12">
    <source>
        <dbReference type="EMBL" id="MDF1611029.1"/>
    </source>
</evidence>
<dbReference type="SUPFAM" id="SSF52540">
    <property type="entry name" value="P-loop containing nucleoside triphosphate hydrolases"/>
    <property type="match status" value="1"/>
</dbReference>
<evidence type="ECO:0000256" key="8">
    <source>
        <dbReference type="ARBA" id="ARBA00023210"/>
    </source>
</evidence>
<dbReference type="InterPro" id="IPR005225">
    <property type="entry name" value="Small_GTP-bd"/>
</dbReference>
<evidence type="ECO:0000256" key="2">
    <source>
        <dbReference type="ARBA" id="ARBA00009638"/>
    </source>
</evidence>
<comment type="cofactor">
    <cofactor evidence="1">
        <name>Mg(2+)</name>
        <dbReference type="ChEBI" id="CHEBI:18420"/>
    </cofactor>
</comment>
<dbReference type="RefSeq" id="WP_321534794.1">
    <property type="nucleotide sequence ID" value="NZ_JARGDL010000002.1"/>
</dbReference>
<comment type="similarity">
    <text evidence="2 10">Belongs to the TRAFAC class TrmE-Era-EngA-EngB-Septin-like GTPase superfamily. EngB GTPase family.</text>
</comment>
<organism evidence="12 13">
    <name type="scientific">Stygiobacter electus</name>
    <dbReference type="NCBI Taxonomy" id="3032292"/>
    <lineage>
        <taxon>Bacteria</taxon>
        <taxon>Pseudomonadati</taxon>
        <taxon>Ignavibacteriota</taxon>
        <taxon>Ignavibacteria</taxon>
        <taxon>Ignavibacteriales</taxon>
        <taxon>Melioribacteraceae</taxon>
        <taxon>Stygiobacter</taxon>
    </lineage>
</organism>
<dbReference type="GO" id="GO:0046872">
    <property type="term" value="F:metal ion binding"/>
    <property type="evidence" value="ECO:0007669"/>
    <property type="project" value="UniProtKB-KW"/>
</dbReference>
<dbReference type="AlphaFoldDB" id="A0AAE3NYK7"/>
<keyword evidence="9 10" id="KW-0131">Cell cycle</keyword>
<evidence type="ECO:0000256" key="1">
    <source>
        <dbReference type="ARBA" id="ARBA00001946"/>
    </source>
</evidence>
<dbReference type="InterPro" id="IPR030393">
    <property type="entry name" value="G_ENGB_dom"/>
</dbReference>
<sequence>MKKIEFFKSVFSKNDFPKENLSQLILCGRSNVGKSSFINSVFKTKIAKTSSTPGKTRSLNFYKVENKFFIVDLPGFGFAKVSQKEREEWNKLILSLLSNYTSIKVAFHIIDSRHEPQESDIELNRFVHAQEIPYFVILNKIDKLNQKDKSESVRRIVEYFPELIINENLFLFSAINGFGSKEIKQLITKLFL</sequence>
<gene>
    <name evidence="12" type="primary">yihA</name>
    <name evidence="10" type="synonym">engB</name>
    <name evidence="12" type="ORF">P0M35_02630</name>
</gene>
<reference evidence="12" key="1">
    <citation type="submission" date="2023-03" db="EMBL/GenBank/DDBJ databases">
        <title>Stygiobacter electus gen. nov., sp. nov., facultatively anaerobic thermotolerant bacterium of the class Ignavibacteria from a well of Yessentuki mineral water deposit.</title>
        <authorList>
            <person name="Podosokorskaya O.A."/>
            <person name="Elcheninov A.G."/>
            <person name="Petrova N.F."/>
            <person name="Zavarzina D.G."/>
            <person name="Kublanov I.V."/>
            <person name="Merkel A.Y."/>
        </authorList>
    </citation>
    <scope>NUCLEOTIDE SEQUENCE</scope>
    <source>
        <strain evidence="12">09-Me</strain>
    </source>
</reference>
<keyword evidence="7 10" id="KW-0342">GTP-binding</keyword>
<dbReference type="PROSITE" id="PS51706">
    <property type="entry name" value="G_ENGB"/>
    <property type="match status" value="1"/>
</dbReference>
<keyword evidence="13" id="KW-1185">Reference proteome</keyword>
<evidence type="ECO:0000256" key="6">
    <source>
        <dbReference type="ARBA" id="ARBA00022842"/>
    </source>
</evidence>
<dbReference type="GO" id="GO:0005829">
    <property type="term" value="C:cytosol"/>
    <property type="evidence" value="ECO:0007669"/>
    <property type="project" value="TreeGrafter"/>
</dbReference>
<dbReference type="EMBL" id="JARGDL010000002">
    <property type="protein sequence ID" value="MDF1611029.1"/>
    <property type="molecule type" value="Genomic_DNA"/>
</dbReference>
<keyword evidence="6" id="KW-0460">Magnesium</keyword>
<evidence type="ECO:0000256" key="7">
    <source>
        <dbReference type="ARBA" id="ARBA00023134"/>
    </source>
</evidence>
<dbReference type="NCBIfam" id="TIGR03598">
    <property type="entry name" value="GTPase_YsxC"/>
    <property type="match status" value="1"/>
</dbReference>
<feature type="domain" description="EngB-type G" evidence="11">
    <location>
        <begin position="20"/>
        <end position="192"/>
    </location>
</feature>
<accession>A0AAE3NYK7</accession>
<dbReference type="Pfam" id="PF01926">
    <property type="entry name" value="MMR_HSR1"/>
    <property type="match status" value="1"/>
</dbReference>
<dbReference type="NCBIfam" id="TIGR00231">
    <property type="entry name" value="small_GTP"/>
    <property type="match status" value="1"/>
</dbReference>
<protein>
    <recommendedName>
        <fullName evidence="10">Probable GTP-binding protein EngB</fullName>
    </recommendedName>
</protein>
<keyword evidence="5 10" id="KW-0547">Nucleotide-binding</keyword>
<evidence type="ECO:0000256" key="5">
    <source>
        <dbReference type="ARBA" id="ARBA00022741"/>
    </source>
</evidence>
<dbReference type="Proteomes" id="UP001221302">
    <property type="component" value="Unassembled WGS sequence"/>
</dbReference>
<dbReference type="InterPro" id="IPR019987">
    <property type="entry name" value="GTP-bd_ribosome_bio_YsxC"/>
</dbReference>
<dbReference type="PANTHER" id="PTHR11649:SF13">
    <property type="entry name" value="ENGB-TYPE G DOMAIN-CONTAINING PROTEIN"/>
    <property type="match status" value="1"/>
</dbReference>